<dbReference type="RefSeq" id="WP_122142074.1">
    <property type="nucleotide sequence ID" value="NZ_QRZH01000004.1"/>
</dbReference>
<accession>A0A412YGM6</accession>
<keyword evidence="2" id="KW-0732">Signal</keyword>
<gene>
    <name evidence="3" type="ORF">DWW08_06185</name>
</gene>
<evidence type="ECO:0000313" key="4">
    <source>
        <dbReference type="Proteomes" id="UP000286270"/>
    </source>
</evidence>
<organism evidence="3 4">
    <name type="scientific">Bacteroides fragilis</name>
    <dbReference type="NCBI Taxonomy" id="817"/>
    <lineage>
        <taxon>Bacteria</taxon>
        <taxon>Pseudomonadati</taxon>
        <taxon>Bacteroidota</taxon>
        <taxon>Bacteroidia</taxon>
        <taxon>Bacteroidales</taxon>
        <taxon>Bacteroidaceae</taxon>
        <taxon>Bacteroides</taxon>
    </lineage>
</organism>
<feature type="transmembrane region" description="Helical" evidence="1">
    <location>
        <begin position="106"/>
        <end position="126"/>
    </location>
</feature>
<dbReference type="Proteomes" id="UP000286270">
    <property type="component" value="Unassembled WGS sequence"/>
</dbReference>
<feature type="signal peptide" evidence="2">
    <location>
        <begin position="1"/>
        <end position="17"/>
    </location>
</feature>
<evidence type="ECO:0000256" key="2">
    <source>
        <dbReference type="SAM" id="SignalP"/>
    </source>
</evidence>
<keyword evidence="1" id="KW-1133">Transmembrane helix</keyword>
<reference evidence="3 4" key="1">
    <citation type="submission" date="2018-08" db="EMBL/GenBank/DDBJ databases">
        <title>A genome reference for cultivated species of the human gut microbiota.</title>
        <authorList>
            <person name="Zou Y."/>
            <person name="Xue W."/>
            <person name="Luo G."/>
        </authorList>
    </citation>
    <scope>NUCLEOTIDE SEQUENCE [LARGE SCALE GENOMIC DNA]</scope>
    <source>
        <strain evidence="3 4">AF14-26</strain>
    </source>
</reference>
<feature type="chain" id="PRO_5019036501" description="Lipoprotein" evidence="2">
    <location>
        <begin position="18"/>
        <end position="131"/>
    </location>
</feature>
<comment type="caution">
    <text evidence="3">The sequence shown here is derived from an EMBL/GenBank/DDBJ whole genome shotgun (WGS) entry which is preliminary data.</text>
</comment>
<sequence length="131" mass="15259">MKRLTCIVLLASAICFAGCRTTQYVPVETIKTEYKTRDSIRHDSIYQRDSIYVIDRGDTVYTYKDRYLYKYLYLNRIDTVIRTDSIQIPYPVEKALTRWQKAKIELGGWAFGGLICIAIILLYICIKRKGG</sequence>
<evidence type="ECO:0008006" key="5">
    <source>
        <dbReference type="Google" id="ProtNLM"/>
    </source>
</evidence>
<evidence type="ECO:0000313" key="3">
    <source>
        <dbReference type="EMBL" id="RGV56567.1"/>
    </source>
</evidence>
<dbReference type="AlphaFoldDB" id="A0A412YGM6"/>
<dbReference type="EMBL" id="QRZH01000004">
    <property type="protein sequence ID" value="RGV56567.1"/>
    <property type="molecule type" value="Genomic_DNA"/>
</dbReference>
<name>A0A412YGM6_BACFG</name>
<evidence type="ECO:0000256" key="1">
    <source>
        <dbReference type="SAM" id="Phobius"/>
    </source>
</evidence>
<keyword evidence="1" id="KW-0812">Transmembrane</keyword>
<protein>
    <recommendedName>
        <fullName evidence="5">Lipoprotein</fullName>
    </recommendedName>
</protein>
<proteinExistence type="predicted"/>
<keyword evidence="1" id="KW-0472">Membrane</keyword>